<dbReference type="InParanoid" id="G0QQM3"/>
<dbReference type="Pfam" id="PF01084">
    <property type="entry name" value="Ribosomal_S18"/>
    <property type="match status" value="1"/>
</dbReference>
<sequence>MDAEEKKKINILIDEKLDQLEATGLSREEILYDNPQHIGIPLSQDPFFQYLKKNYLSREVFLKPGEQYTVQKIVDLALRQDVGPDPSIAAGKQKDAKFYPAQQIGQAHQRAPEKAFDPDTYAAESSSQAKHYFRELVRPDRKIYEKPLTKAQLRKQNIRRLNYFDIHWRNTELLSQFLNTSCFIRNKYQNRLTKPQQKKVAKQIKISQQMLLLPFRGYIKPSDRKSLTTLHEDIMNSIRTAINIETGHIYIKGQRDQITKDYQVQGRGSYLSNKDEQTLLEARVSAALKKEQQLIDLGIDTKIIREKYRDPLNKSNFSPENAAELELKDYIYPPEYDTINNQDQQQLKDSYERLKQKILDQPVDQFSTLLVHEKATNTEAFEKQTQESELSLNESLEFINDIRSKAGLTPLSI</sequence>
<evidence type="ECO:0000256" key="1">
    <source>
        <dbReference type="ARBA" id="ARBA00005589"/>
    </source>
</evidence>
<evidence type="ECO:0000256" key="2">
    <source>
        <dbReference type="ARBA" id="ARBA00022980"/>
    </source>
</evidence>
<dbReference type="STRING" id="857967.G0QQM3"/>
<dbReference type="GO" id="GO:0003735">
    <property type="term" value="F:structural constituent of ribosome"/>
    <property type="evidence" value="ECO:0007669"/>
    <property type="project" value="InterPro"/>
</dbReference>
<dbReference type="Proteomes" id="UP000008983">
    <property type="component" value="Unassembled WGS sequence"/>
</dbReference>
<protein>
    <submittedName>
        <fullName evidence="4">Uncharacterized protein</fullName>
    </submittedName>
</protein>
<dbReference type="GeneID" id="14908646"/>
<dbReference type="RefSeq" id="XP_004036476.1">
    <property type="nucleotide sequence ID" value="XM_004036428.1"/>
</dbReference>
<accession>G0QQM3</accession>
<gene>
    <name evidence="4" type="ORF">IMG5_081240</name>
</gene>
<dbReference type="Gene3D" id="4.10.640.10">
    <property type="entry name" value="Ribosomal protein S18"/>
    <property type="match status" value="1"/>
</dbReference>
<dbReference type="EMBL" id="GL983657">
    <property type="protein sequence ID" value="EGR32490.1"/>
    <property type="molecule type" value="Genomic_DNA"/>
</dbReference>
<keyword evidence="3" id="KW-0687">Ribonucleoprotein</keyword>
<evidence type="ECO:0000313" key="5">
    <source>
        <dbReference type="Proteomes" id="UP000008983"/>
    </source>
</evidence>
<dbReference type="AlphaFoldDB" id="G0QQM3"/>
<dbReference type="InterPro" id="IPR001648">
    <property type="entry name" value="Ribosomal_bS18"/>
</dbReference>
<comment type="similarity">
    <text evidence="1">Belongs to the bacterial ribosomal protein bS18 family.</text>
</comment>
<organism evidence="4 5">
    <name type="scientific">Ichthyophthirius multifiliis</name>
    <name type="common">White spot disease agent</name>
    <name type="synonym">Ich</name>
    <dbReference type="NCBI Taxonomy" id="5932"/>
    <lineage>
        <taxon>Eukaryota</taxon>
        <taxon>Sar</taxon>
        <taxon>Alveolata</taxon>
        <taxon>Ciliophora</taxon>
        <taxon>Intramacronucleata</taxon>
        <taxon>Oligohymenophorea</taxon>
        <taxon>Hymenostomatida</taxon>
        <taxon>Ophryoglenina</taxon>
        <taxon>Ichthyophthirius</taxon>
    </lineage>
</organism>
<evidence type="ECO:0000256" key="3">
    <source>
        <dbReference type="ARBA" id="ARBA00023274"/>
    </source>
</evidence>
<dbReference type="GO" id="GO:0005840">
    <property type="term" value="C:ribosome"/>
    <property type="evidence" value="ECO:0007669"/>
    <property type="project" value="UniProtKB-KW"/>
</dbReference>
<dbReference type="PANTHER" id="PTHR13479">
    <property type="entry name" value="30S RIBOSOMAL PROTEIN S18"/>
    <property type="match status" value="1"/>
</dbReference>
<evidence type="ECO:0000313" key="4">
    <source>
        <dbReference type="EMBL" id="EGR32490.1"/>
    </source>
</evidence>
<reference evidence="4 5" key="1">
    <citation type="submission" date="2011-07" db="EMBL/GenBank/DDBJ databases">
        <authorList>
            <person name="Coyne R."/>
            <person name="Brami D."/>
            <person name="Johnson J."/>
            <person name="Hostetler J."/>
            <person name="Hannick L."/>
            <person name="Clark T."/>
            <person name="Cassidy-Hanley D."/>
            <person name="Inman J."/>
        </authorList>
    </citation>
    <scope>NUCLEOTIDE SEQUENCE [LARGE SCALE GENOMIC DNA]</scope>
    <source>
        <strain evidence="4 5">G5</strain>
    </source>
</reference>
<dbReference type="GO" id="GO:0006412">
    <property type="term" value="P:translation"/>
    <property type="evidence" value="ECO:0007669"/>
    <property type="project" value="InterPro"/>
</dbReference>
<dbReference type="SUPFAM" id="SSF46911">
    <property type="entry name" value="Ribosomal protein S18"/>
    <property type="match status" value="1"/>
</dbReference>
<dbReference type="GO" id="GO:0070181">
    <property type="term" value="F:small ribosomal subunit rRNA binding"/>
    <property type="evidence" value="ECO:0007669"/>
    <property type="project" value="TreeGrafter"/>
</dbReference>
<dbReference type="OrthoDB" id="311516at2759"/>
<proteinExistence type="inferred from homology"/>
<keyword evidence="5" id="KW-1185">Reference proteome</keyword>
<name>G0QQM3_ICHMU</name>
<dbReference type="InterPro" id="IPR036870">
    <property type="entry name" value="Ribosomal_bS18_sf"/>
</dbReference>
<dbReference type="PANTHER" id="PTHR13479:SF40">
    <property type="entry name" value="SMALL RIBOSOMAL SUBUNIT PROTEIN BS18M"/>
    <property type="match status" value="1"/>
</dbReference>
<dbReference type="eggNOG" id="ENOG502SNT9">
    <property type="taxonomic scope" value="Eukaryota"/>
</dbReference>
<dbReference type="OMA" id="KLAREMM"/>
<dbReference type="GO" id="GO:1990904">
    <property type="term" value="C:ribonucleoprotein complex"/>
    <property type="evidence" value="ECO:0007669"/>
    <property type="project" value="UniProtKB-KW"/>
</dbReference>
<keyword evidence="2" id="KW-0689">Ribosomal protein</keyword>